<keyword evidence="1 4" id="KW-0479">Metal-binding</keyword>
<feature type="region of interest" description="Disordered" evidence="6">
    <location>
        <begin position="357"/>
        <end position="380"/>
    </location>
</feature>
<dbReference type="InterPro" id="IPR041367">
    <property type="entry name" value="Znf-CCCH_4"/>
</dbReference>
<dbReference type="STRING" id="3708.A0A078HD67"/>
<dbReference type="InterPro" id="IPR000571">
    <property type="entry name" value="Znf_CCCH"/>
</dbReference>
<feature type="coiled-coil region" evidence="5">
    <location>
        <begin position="427"/>
        <end position="454"/>
    </location>
</feature>
<proteinExistence type="predicted"/>
<dbReference type="Gene3D" id="2.30.30.1190">
    <property type="match status" value="1"/>
</dbReference>
<dbReference type="GO" id="GO:0008270">
    <property type="term" value="F:zinc ion binding"/>
    <property type="evidence" value="ECO:0007669"/>
    <property type="project" value="UniProtKB-KW"/>
</dbReference>
<evidence type="ECO:0000256" key="3">
    <source>
        <dbReference type="ARBA" id="ARBA00022833"/>
    </source>
</evidence>
<dbReference type="EMBL" id="LK032341">
    <property type="protein sequence ID" value="CDY34753.1"/>
    <property type="molecule type" value="Genomic_DNA"/>
</dbReference>
<evidence type="ECO:0000259" key="8">
    <source>
        <dbReference type="PROSITE" id="PS50174"/>
    </source>
</evidence>
<protein>
    <submittedName>
        <fullName evidence="9">BnaA09g41200D protein</fullName>
    </submittedName>
</protein>
<dbReference type="Pfam" id="PF01585">
    <property type="entry name" value="G-patch"/>
    <property type="match status" value="1"/>
</dbReference>
<dbReference type="InterPro" id="IPR000467">
    <property type="entry name" value="G_patch_dom"/>
</dbReference>
<dbReference type="Proteomes" id="UP000028999">
    <property type="component" value="Unassembled WGS sequence"/>
</dbReference>
<evidence type="ECO:0000256" key="2">
    <source>
        <dbReference type="ARBA" id="ARBA00022771"/>
    </source>
</evidence>
<feature type="region of interest" description="Disordered" evidence="6">
    <location>
        <begin position="234"/>
        <end position="290"/>
    </location>
</feature>
<dbReference type="PaxDb" id="3708-A0A078HD67"/>
<dbReference type="InterPro" id="IPR036855">
    <property type="entry name" value="Znf_CCCH_sf"/>
</dbReference>
<keyword evidence="10" id="KW-1185">Reference proteome</keyword>
<dbReference type="Pfam" id="PF18044">
    <property type="entry name" value="zf-CCCH_4"/>
    <property type="match status" value="1"/>
</dbReference>
<keyword evidence="3 4" id="KW-0862">Zinc</keyword>
<gene>
    <name evidence="9" type="primary">BnaA09g41200D</name>
    <name evidence="9" type="ORF">GSBRNA2T00057292001</name>
</gene>
<feature type="domain" description="C3H1-type" evidence="7">
    <location>
        <begin position="142"/>
        <end position="169"/>
    </location>
</feature>
<feature type="compositionally biased region" description="Basic residues" evidence="6">
    <location>
        <begin position="365"/>
        <end position="380"/>
    </location>
</feature>
<evidence type="ECO:0000259" key="7">
    <source>
        <dbReference type="PROSITE" id="PS50103"/>
    </source>
</evidence>
<reference evidence="9 10" key="1">
    <citation type="journal article" date="2014" name="Science">
        <title>Plant genetics. Early allopolyploid evolution in the post-Neolithic Brassica napus oilseed genome.</title>
        <authorList>
            <person name="Chalhoub B."/>
            <person name="Denoeud F."/>
            <person name="Liu S."/>
            <person name="Parkin I.A."/>
            <person name="Tang H."/>
            <person name="Wang X."/>
            <person name="Chiquet J."/>
            <person name="Belcram H."/>
            <person name="Tong C."/>
            <person name="Samans B."/>
            <person name="Correa M."/>
            <person name="Da Silva C."/>
            <person name="Just J."/>
            <person name="Falentin C."/>
            <person name="Koh C.S."/>
            <person name="Le Clainche I."/>
            <person name="Bernard M."/>
            <person name="Bento P."/>
            <person name="Noel B."/>
            <person name="Labadie K."/>
            <person name="Alberti A."/>
            <person name="Charles M."/>
            <person name="Arnaud D."/>
            <person name="Guo H."/>
            <person name="Daviaud C."/>
            <person name="Alamery S."/>
            <person name="Jabbari K."/>
            <person name="Zhao M."/>
            <person name="Edger P.P."/>
            <person name="Chelaifa H."/>
            <person name="Tack D."/>
            <person name="Lassalle G."/>
            <person name="Mestiri I."/>
            <person name="Schnel N."/>
            <person name="Le Paslier M.C."/>
            <person name="Fan G."/>
            <person name="Renault V."/>
            <person name="Bayer P.E."/>
            <person name="Golicz A.A."/>
            <person name="Manoli S."/>
            <person name="Lee T.H."/>
            <person name="Thi V.H."/>
            <person name="Chalabi S."/>
            <person name="Hu Q."/>
            <person name="Fan C."/>
            <person name="Tollenaere R."/>
            <person name="Lu Y."/>
            <person name="Battail C."/>
            <person name="Shen J."/>
            <person name="Sidebottom C.H."/>
            <person name="Wang X."/>
            <person name="Canaguier A."/>
            <person name="Chauveau A."/>
            <person name="Berard A."/>
            <person name="Deniot G."/>
            <person name="Guan M."/>
            <person name="Liu Z."/>
            <person name="Sun F."/>
            <person name="Lim Y.P."/>
            <person name="Lyons E."/>
            <person name="Town C.D."/>
            <person name="Bancroft I."/>
            <person name="Wang X."/>
            <person name="Meng J."/>
            <person name="Ma J."/>
            <person name="Pires J.C."/>
            <person name="King G.J."/>
            <person name="Brunel D."/>
            <person name="Delourme R."/>
            <person name="Renard M."/>
            <person name="Aury J.M."/>
            <person name="Adams K.L."/>
            <person name="Batley J."/>
            <person name="Snowdon R.J."/>
            <person name="Tost J."/>
            <person name="Edwards D."/>
            <person name="Zhou Y."/>
            <person name="Hua W."/>
            <person name="Sharpe A.G."/>
            <person name="Paterson A.H."/>
            <person name="Guan C."/>
            <person name="Wincker P."/>
        </authorList>
    </citation>
    <scope>NUCLEOTIDE SEQUENCE [LARGE SCALE GENOMIC DNA]</scope>
    <source>
        <strain evidence="10">cv. Darmor-bzh</strain>
    </source>
</reference>
<name>A0A078HD67_BRANA</name>
<dbReference type="SMART" id="SM00356">
    <property type="entry name" value="ZnF_C3H1"/>
    <property type="match status" value="1"/>
</dbReference>
<dbReference type="PANTHER" id="PTHR47650:SF2">
    <property type="entry name" value="ZINC FINGER CCCH DOMAIN-CONTAINING PROTEIN 22"/>
    <property type="match status" value="1"/>
</dbReference>
<keyword evidence="5" id="KW-0175">Coiled coil</keyword>
<dbReference type="SUPFAM" id="SSF90229">
    <property type="entry name" value="CCCH zinc finger"/>
    <property type="match status" value="1"/>
</dbReference>
<dbReference type="PANTHER" id="PTHR47650">
    <property type="entry name" value="ZINC FINGER CCCH DOMAIN-CONTAINING PROTEIN 22"/>
    <property type="match status" value="1"/>
</dbReference>
<feature type="domain" description="G-patch" evidence="8">
    <location>
        <begin position="308"/>
        <end position="354"/>
    </location>
</feature>
<evidence type="ECO:0000256" key="1">
    <source>
        <dbReference type="ARBA" id="ARBA00022723"/>
    </source>
</evidence>
<dbReference type="Gramene" id="CDY34753">
    <property type="protein sequence ID" value="CDY34753"/>
    <property type="gene ID" value="GSBRNA2T00057292001"/>
</dbReference>
<dbReference type="SMART" id="SM00443">
    <property type="entry name" value="G_patch"/>
    <property type="match status" value="1"/>
</dbReference>
<evidence type="ECO:0000256" key="4">
    <source>
        <dbReference type="PROSITE-ProRule" id="PRU00723"/>
    </source>
</evidence>
<sequence>MASEEDKALEDLLDYQLKDQRESLSAIEEALASDPSNPDLLSVHEELVGAIKDAEEGLFQLKRARLLQEADIVLHGLNNNAAAVKPERTDPASELELEPERKDLDDGSKCRFRHIDGRWYNGRIIGFEGSDSAKISFLTPTSESMMMCKFFLQGRCRFGSSCRLSHGVDVPISSLKNYEETEWKQSMVGSKIWAVSGSKYDVWRVGELESWDDKLQLGGVVFRDDGSSAKLGSDAMVLSEYADDDGEDEEEEEEEEEDGSDSGSEEESVSSDYDEEFPQGIGILGTTDQRRGGVQNETAIFAKWENHTRGIASKLMANMGYREGMGLGVSGQGRLDPIVAKVLPPKRSLDHALEHIKNGEAKSEKPKKKRSRGGRRKREKKFAEAARAAKLEEESDLFSFINNHEKANGRESVKKRQNIGPVDRKALVAYEDEVKDLRFQVKKLEEMVKRNKRDQSFSDAATRRLKEVQKALASTLAAQASASNAVESKENEKKWLKF</sequence>
<dbReference type="AlphaFoldDB" id="A0A078HD67"/>
<evidence type="ECO:0000256" key="6">
    <source>
        <dbReference type="SAM" id="MobiDB-lite"/>
    </source>
</evidence>
<organism evidence="9 10">
    <name type="scientific">Brassica napus</name>
    <name type="common">Rape</name>
    <dbReference type="NCBI Taxonomy" id="3708"/>
    <lineage>
        <taxon>Eukaryota</taxon>
        <taxon>Viridiplantae</taxon>
        <taxon>Streptophyta</taxon>
        <taxon>Embryophyta</taxon>
        <taxon>Tracheophyta</taxon>
        <taxon>Spermatophyta</taxon>
        <taxon>Magnoliopsida</taxon>
        <taxon>eudicotyledons</taxon>
        <taxon>Gunneridae</taxon>
        <taxon>Pentapetalae</taxon>
        <taxon>rosids</taxon>
        <taxon>malvids</taxon>
        <taxon>Brassicales</taxon>
        <taxon>Brassicaceae</taxon>
        <taxon>Brassiceae</taxon>
        <taxon>Brassica</taxon>
    </lineage>
</organism>
<evidence type="ECO:0000256" key="5">
    <source>
        <dbReference type="SAM" id="Coils"/>
    </source>
</evidence>
<dbReference type="GO" id="GO:0003676">
    <property type="term" value="F:nucleic acid binding"/>
    <property type="evidence" value="ECO:0007669"/>
    <property type="project" value="InterPro"/>
</dbReference>
<dbReference type="PROSITE" id="PS50103">
    <property type="entry name" value="ZF_C3H1"/>
    <property type="match status" value="1"/>
</dbReference>
<dbReference type="PROSITE" id="PS50174">
    <property type="entry name" value="G_PATCH"/>
    <property type="match status" value="1"/>
</dbReference>
<feature type="zinc finger region" description="C3H1-type" evidence="4">
    <location>
        <begin position="142"/>
        <end position="169"/>
    </location>
</feature>
<evidence type="ECO:0000313" key="10">
    <source>
        <dbReference type="Proteomes" id="UP000028999"/>
    </source>
</evidence>
<evidence type="ECO:0000313" key="9">
    <source>
        <dbReference type="EMBL" id="CDY34753.1"/>
    </source>
</evidence>
<accession>A0A078HD67</accession>
<dbReference type="OMA" id="HTAIIME"/>
<keyword evidence="2 4" id="KW-0863">Zinc-finger</keyword>
<dbReference type="SMR" id="A0A078HD67"/>
<feature type="compositionally biased region" description="Acidic residues" evidence="6">
    <location>
        <begin position="241"/>
        <end position="277"/>
    </location>
</feature>